<proteinExistence type="predicted"/>
<name>A0A9N9MFE7_9CUCU</name>
<dbReference type="AlphaFoldDB" id="A0A9N9MFE7"/>
<accession>A0A9N9MFE7</accession>
<dbReference type="EMBL" id="OU892287">
    <property type="protein sequence ID" value="CAG9762596.1"/>
    <property type="molecule type" value="Genomic_DNA"/>
</dbReference>
<reference evidence="1" key="1">
    <citation type="submission" date="2022-01" db="EMBL/GenBank/DDBJ databases">
        <authorList>
            <person name="King R."/>
        </authorList>
    </citation>
    <scope>NUCLEOTIDE SEQUENCE</scope>
</reference>
<evidence type="ECO:0000313" key="1">
    <source>
        <dbReference type="EMBL" id="CAG9762596.1"/>
    </source>
</evidence>
<protein>
    <submittedName>
        <fullName evidence="1">Uncharacterized protein</fullName>
    </submittedName>
</protein>
<dbReference type="OrthoDB" id="10351345at2759"/>
<organism evidence="1 2">
    <name type="scientific">Ceutorhynchus assimilis</name>
    <name type="common">cabbage seed weevil</name>
    <dbReference type="NCBI Taxonomy" id="467358"/>
    <lineage>
        <taxon>Eukaryota</taxon>
        <taxon>Metazoa</taxon>
        <taxon>Ecdysozoa</taxon>
        <taxon>Arthropoda</taxon>
        <taxon>Hexapoda</taxon>
        <taxon>Insecta</taxon>
        <taxon>Pterygota</taxon>
        <taxon>Neoptera</taxon>
        <taxon>Endopterygota</taxon>
        <taxon>Coleoptera</taxon>
        <taxon>Polyphaga</taxon>
        <taxon>Cucujiformia</taxon>
        <taxon>Curculionidae</taxon>
        <taxon>Ceutorhynchinae</taxon>
        <taxon>Ceutorhynchus</taxon>
    </lineage>
</organism>
<dbReference type="Proteomes" id="UP001152799">
    <property type="component" value="Chromosome 11"/>
</dbReference>
<sequence>MPSPCDSCKDTCKDGKSCGSNCQCGPDCKCAEISGSGGDQKCCDKKK</sequence>
<evidence type="ECO:0000313" key="2">
    <source>
        <dbReference type="Proteomes" id="UP001152799"/>
    </source>
</evidence>
<gene>
    <name evidence="1" type="ORF">CEUTPL_LOCUS3271</name>
</gene>
<keyword evidence="2" id="KW-1185">Reference proteome</keyword>